<accession>A0A7W6I056</accession>
<gene>
    <name evidence="2" type="ORF">GGR14_004041</name>
</gene>
<dbReference type="RefSeq" id="WP_124318117.1">
    <property type="nucleotide sequence ID" value="NZ_AP028155.1"/>
</dbReference>
<dbReference type="Gene3D" id="3.40.390.70">
    <property type="match status" value="1"/>
</dbReference>
<dbReference type="AlphaFoldDB" id="A0A7W6I056"/>
<dbReference type="OrthoDB" id="1100648at2"/>
<keyword evidence="1" id="KW-0732">Signal</keyword>
<keyword evidence="3" id="KW-1185">Reference proteome</keyword>
<evidence type="ECO:0000256" key="1">
    <source>
        <dbReference type="SAM" id="SignalP"/>
    </source>
</evidence>
<protein>
    <recommendedName>
        <fullName evidence="4">DUF4843 domain-containing protein</fullName>
    </recommendedName>
</protein>
<organism evidence="2 3">
    <name type="scientific">Butyricimonas faecihominis</name>
    <dbReference type="NCBI Taxonomy" id="1472416"/>
    <lineage>
        <taxon>Bacteria</taxon>
        <taxon>Pseudomonadati</taxon>
        <taxon>Bacteroidota</taxon>
        <taxon>Bacteroidia</taxon>
        <taxon>Bacteroidales</taxon>
        <taxon>Odoribacteraceae</taxon>
        <taxon>Butyricimonas</taxon>
    </lineage>
</organism>
<feature type="chain" id="PRO_5031339868" description="DUF4843 domain-containing protein" evidence="1">
    <location>
        <begin position="23"/>
        <end position="298"/>
    </location>
</feature>
<comment type="caution">
    <text evidence="2">The sequence shown here is derived from an EMBL/GenBank/DDBJ whole genome shotgun (WGS) entry which is preliminary data.</text>
</comment>
<name>A0A7W6I056_9BACT</name>
<evidence type="ECO:0000313" key="3">
    <source>
        <dbReference type="Proteomes" id="UP000546007"/>
    </source>
</evidence>
<evidence type="ECO:0000313" key="2">
    <source>
        <dbReference type="EMBL" id="MBB4028212.1"/>
    </source>
</evidence>
<sequence length="298" mass="35073">MQKMMGKYVVYLSMLGLLVCLACSEDKKIGEVETLTLDYELPQGKSPADDRIVEIYEKYGSYILYEYTDKDFYYDSDINFGRTYVYQLLDPQCVENMVDLLDEIWFDLYPEKFHQQTLPYHVFLASDLFYEDLFGEIVREPICTGAFSAVVSVSTEMLQELTSEMKLELKNSLQIKLWKFWQSYNYIELPDEFYEVSNYVGVANTDESSPNYARARGFVDGYNQTTLWYTSIDDWNAGTVSQKSDLYTFIECMLTRSSEEWEDDLAWPLVKKKYDILRNWIQKQYGFDIQVVGNLFCE</sequence>
<proteinExistence type="predicted"/>
<dbReference type="Proteomes" id="UP000546007">
    <property type="component" value="Unassembled WGS sequence"/>
</dbReference>
<dbReference type="GeneID" id="93101597"/>
<evidence type="ECO:0008006" key="4">
    <source>
        <dbReference type="Google" id="ProtNLM"/>
    </source>
</evidence>
<dbReference type="EMBL" id="JACIES010000020">
    <property type="protein sequence ID" value="MBB4028212.1"/>
    <property type="molecule type" value="Genomic_DNA"/>
</dbReference>
<reference evidence="2 3" key="1">
    <citation type="submission" date="2020-08" db="EMBL/GenBank/DDBJ databases">
        <title>Genomic Encyclopedia of Type Strains, Phase IV (KMG-IV): sequencing the most valuable type-strain genomes for metagenomic binning, comparative biology and taxonomic classification.</title>
        <authorList>
            <person name="Goeker M."/>
        </authorList>
    </citation>
    <scope>NUCLEOTIDE SEQUENCE [LARGE SCALE GENOMIC DNA]</scope>
    <source>
        <strain evidence="2 3">DSM 105721</strain>
    </source>
</reference>
<feature type="signal peptide" evidence="1">
    <location>
        <begin position="1"/>
        <end position="22"/>
    </location>
</feature>